<dbReference type="EMBL" id="UFQR01000011">
    <property type="protein sequence ID" value="SSW96211.1"/>
    <property type="molecule type" value="Genomic_DNA"/>
</dbReference>
<sequence>MNSQYEKGIDVSKWQGTMDWKKVADSGVKHVFIKMSEGGTYTDPKFAENFKNAKNAGIKVNCYLYFRAVSSTPQQQFENIKKNLSSAGFEPSKNSLAIDVESKNNQGATPEVMADNLHALLTLISKDEVLACQATFIYCSPAYWDSGVKWDKYDFSIYPLWIANWNVETPRIPLSWKKTGKSWTWWQYNSKGTVEGITENVVDLDWVKTA</sequence>
<evidence type="ECO:0000256" key="4">
    <source>
        <dbReference type="RuleBase" id="RU361176"/>
    </source>
</evidence>
<dbReference type="InterPro" id="IPR008270">
    <property type="entry name" value="Glyco_hydro_25_AS"/>
</dbReference>
<comment type="catalytic activity">
    <reaction evidence="4">
        <text>Hydrolysis of (1-&gt;4)-beta-linkages between N-acetylmuramic acid and N-acetyl-D-glucosamine residues in a peptidoglycan and between N-acetyl-D-glucosamine residues in chitodextrins.</text>
        <dbReference type="EC" id="3.2.1.17"/>
    </reaction>
</comment>
<dbReference type="SMART" id="SM00641">
    <property type="entry name" value="Glyco_25"/>
    <property type="match status" value="1"/>
</dbReference>
<dbReference type="GO" id="GO:0016052">
    <property type="term" value="P:carbohydrate catabolic process"/>
    <property type="evidence" value="ECO:0007669"/>
    <property type="project" value="TreeGrafter"/>
</dbReference>
<dbReference type="PANTHER" id="PTHR34135:SF2">
    <property type="entry name" value="LYSOZYME"/>
    <property type="match status" value="1"/>
</dbReference>
<dbReference type="Gene3D" id="3.20.20.80">
    <property type="entry name" value="Glycosidases"/>
    <property type="match status" value="1"/>
</dbReference>
<dbReference type="EC" id="3.2.1.17" evidence="4"/>
<keyword evidence="3 4" id="KW-0326">Glycosidase</keyword>
<comment type="similarity">
    <text evidence="1 4">Belongs to the glycosyl hydrolase 25 family.</text>
</comment>
<dbReference type="CDD" id="cd00599">
    <property type="entry name" value="GH25_muramidase"/>
    <property type="match status" value="1"/>
</dbReference>
<dbReference type="GO" id="GO:0016998">
    <property type="term" value="P:cell wall macromolecule catabolic process"/>
    <property type="evidence" value="ECO:0007669"/>
    <property type="project" value="InterPro"/>
</dbReference>
<proteinExistence type="inferred from homology"/>
<evidence type="ECO:0000256" key="3">
    <source>
        <dbReference type="ARBA" id="ARBA00023295"/>
    </source>
</evidence>
<dbReference type="PANTHER" id="PTHR34135">
    <property type="entry name" value="LYSOZYME"/>
    <property type="match status" value="1"/>
</dbReference>
<dbReference type="SUPFAM" id="SSF51445">
    <property type="entry name" value="(Trans)glycosidases"/>
    <property type="match status" value="1"/>
</dbReference>
<dbReference type="PROSITE" id="PS51904">
    <property type="entry name" value="GLYCOSYL_HYDROL_F25_2"/>
    <property type="match status" value="1"/>
</dbReference>
<dbReference type="GO" id="GO:0009253">
    <property type="term" value="P:peptidoglycan catabolic process"/>
    <property type="evidence" value="ECO:0007669"/>
    <property type="project" value="InterPro"/>
</dbReference>
<dbReference type="PROSITE" id="PS00953">
    <property type="entry name" value="GLYCOSYL_HYDROL_F25_1"/>
    <property type="match status" value="1"/>
</dbReference>
<dbReference type="GO" id="GO:0003796">
    <property type="term" value="F:lysozyme activity"/>
    <property type="evidence" value="ECO:0007669"/>
    <property type="project" value="UniProtKB-EC"/>
</dbReference>
<evidence type="ECO:0000256" key="2">
    <source>
        <dbReference type="ARBA" id="ARBA00022801"/>
    </source>
</evidence>
<reference evidence="5" key="1">
    <citation type="submission" date="2018-04" db="EMBL/GenBank/DDBJ databases">
        <authorList>
            <person name="Go L.Y."/>
            <person name="Mitchell J.A."/>
        </authorList>
    </citation>
    <scope>NUCLEOTIDE SEQUENCE</scope>
    <source>
        <strain evidence="5">ARTV</strain>
    </source>
</reference>
<dbReference type="InterPro" id="IPR017853">
    <property type="entry name" value="GH"/>
</dbReference>
<gene>
    <name evidence="5" type="primary">acm</name>
    <name evidence="5" type="ORF">ARTV_2525</name>
</gene>
<dbReference type="InterPro" id="IPR018077">
    <property type="entry name" value="Glyco_hydro_fam25_subgr"/>
</dbReference>
<accession>A0A3B0M0N3</accession>
<dbReference type="Pfam" id="PF01183">
    <property type="entry name" value="Glyco_hydro_25"/>
    <property type="match status" value="1"/>
</dbReference>
<dbReference type="AlphaFoldDB" id="A0A3B0M0N3"/>
<name>A0A3B0M0N3_9GAMM</name>
<dbReference type="InterPro" id="IPR002053">
    <property type="entry name" value="Glyco_hydro_25"/>
</dbReference>
<evidence type="ECO:0000313" key="5">
    <source>
        <dbReference type="EMBL" id="SSW96211.1"/>
    </source>
</evidence>
<protein>
    <recommendedName>
        <fullName evidence="4">Lysozyme</fullName>
        <ecNumber evidence="4">3.2.1.17</ecNumber>
    </recommendedName>
</protein>
<evidence type="ECO:0000256" key="1">
    <source>
        <dbReference type="ARBA" id="ARBA00010646"/>
    </source>
</evidence>
<keyword evidence="2 4" id="KW-0378">Hydrolase</keyword>
<organism evidence="5">
    <name type="scientific">Arsenophonus endosymbiont of Trialeurodes vaporariorum</name>
    <dbReference type="NCBI Taxonomy" id="235567"/>
    <lineage>
        <taxon>Bacteria</taxon>
        <taxon>Pseudomonadati</taxon>
        <taxon>Pseudomonadota</taxon>
        <taxon>Gammaproteobacteria</taxon>
        <taxon>Enterobacterales</taxon>
        <taxon>Morganellaceae</taxon>
        <taxon>Arsenophonus</taxon>
    </lineage>
</organism>